<gene>
    <name evidence="2" type="ORF">TARUN_10055</name>
</gene>
<protein>
    <submittedName>
        <fullName evidence="2">Serine arginine repetitive matrix 1</fullName>
    </submittedName>
</protein>
<feature type="compositionally biased region" description="Polar residues" evidence="1">
    <location>
        <begin position="85"/>
        <end position="101"/>
    </location>
</feature>
<feature type="region of interest" description="Disordered" evidence="1">
    <location>
        <begin position="25"/>
        <end position="165"/>
    </location>
</feature>
<feature type="compositionally biased region" description="Basic and acidic residues" evidence="1">
    <location>
        <begin position="255"/>
        <end position="272"/>
    </location>
</feature>
<evidence type="ECO:0000313" key="3">
    <source>
        <dbReference type="Proteomes" id="UP000266272"/>
    </source>
</evidence>
<sequence length="710" mass="79455">MSSQYKKNVASSRFELLPALNLNLGSITEGTNIPPPPESPIEPTYTTSKTPKDSNESFESKEGTSTTYENKVGARSFAEDAPSSPAVSGQQESIFQESGRSLANAYRPGSQSGSSVVDSEKKRTSGWFKRLRSGEYQSKRRSSLLSLEQPHLPTTPKVTSDKPAPKIPKLILVEYLVERMADFHRYDDGEVVRYGAGESWRPTPRERSPRRPRSPVRDRVRSPPRTRSPRPRSPIIPGSDSYVPGRYPPRRRSRSVSDRYRRERSRDRESPRRRERSRSPIRRSPLPRRSPLRRESPSRENRYERPRSPRRDWERDRPRDIDRERDRDWERERNRARDWERDTERRDDRRSRSPFSRDRRRERTPPGKTTPIAARSGVYRPRSRSPTRRDDRYHSYKRPSPLREFGPSSTIPSQPASERADSQSQSAKTRSPLTLEGSPLHAAATPAAVVKDTQRPAAQESASGSSKTPPRGPAALRVPPIGPAAARIPSAAVTLPVSQIQKNPQTPNAVPHRTDTTSPTNPPSGPRGYIPLTRGPSFASRGGRGGWNQTPSRHLSGQPTASTVTSGASNIPTGPRAASSNGVGSGASSVQRPFNPPTGPSAQHGNGPRHSLAQSLLATMPPLVPGGKTDPTMTPLLLGVTKDIEPHYRKLRDEEEKIREELRLKQERLRKSLYAWTRLERDARAWEMRSDLSEKSMKNLAGEGIGGAAF</sequence>
<evidence type="ECO:0000313" key="2">
    <source>
        <dbReference type="EMBL" id="RFU72201.1"/>
    </source>
</evidence>
<organism evidence="2 3">
    <name type="scientific">Trichoderma arundinaceum</name>
    <dbReference type="NCBI Taxonomy" id="490622"/>
    <lineage>
        <taxon>Eukaryota</taxon>
        <taxon>Fungi</taxon>
        <taxon>Dikarya</taxon>
        <taxon>Ascomycota</taxon>
        <taxon>Pezizomycotina</taxon>
        <taxon>Sordariomycetes</taxon>
        <taxon>Hypocreomycetidae</taxon>
        <taxon>Hypocreales</taxon>
        <taxon>Hypocreaceae</taxon>
        <taxon>Trichoderma</taxon>
    </lineage>
</organism>
<feature type="compositionally biased region" description="Low complexity" evidence="1">
    <location>
        <begin position="577"/>
        <end position="590"/>
    </location>
</feature>
<dbReference type="Proteomes" id="UP000266272">
    <property type="component" value="Unassembled WGS sequence"/>
</dbReference>
<keyword evidence="3" id="KW-1185">Reference proteome</keyword>
<feature type="compositionally biased region" description="Basic and acidic residues" evidence="1">
    <location>
        <begin position="292"/>
        <end position="365"/>
    </location>
</feature>
<proteinExistence type="predicted"/>
<feature type="compositionally biased region" description="Basic and acidic residues" evidence="1">
    <location>
        <begin position="50"/>
        <end position="62"/>
    </location>
</feature>
<dbReference type="OrthoDB" id="5424692at2759"/>
<feature type="compositionally biased region" description="Polar residues" evidence="1">
    <location>
        <begin position="547"/>
        <end position="572"/>
    </location>
</feature>
<feature type="compositionally biased region" description="Polar residues" evidence="1">
    <location>
        <begin position="496"/>
        <end position="508"/>
    </location>
</feature>
<comment type="caution">
    <text evidence="2">The sequence shown here is derived from an EMBL/GenBank/DDBJ whole genome shotgun (WGS) entry which is preliminary data.</text>
</comment>
<feature type="region of interest" description="Disordered" evidence="1">
    <location>
        <begin position="192"/>
        <end position="609"/>
    </location>
</feature>
<feature type="compositionally biased region" description="Basic and acidic residues" evidence="1">
    <location>
        <begin position="203"/>
        <end position="221"/>
    </location>
</feature>
<dbReference type="AlphaFoldDB" id="A0A395N8J5"/>
<reference evidence="2 3" key="1">
    <citation type="journal article" date="2018" name="PLoS Pathog.">
        <title>Evolution of structural diversity of trichothecenes, a family of toxins produced by plant pathogenic and entomopathogenic fungi.</title>
        <authorList>
            <person name="Proctor R.H."/>
            <person name="McCormick S.P."/>
            <person name="Kim H.S."/>
            <person name="Cardoza R.E."/>
            <person name="Stanley A.M."/>
            <person name="Lindo L."/>
            <person name="Kelly A."/>
            <person name="Brown D.W."/>
            <person name="Lee T."/>
            <person name="Vaughan M.M."/>
            <person name="Alexander N.J."/>
            <person name="Busman M."/>
            <person name="Gutierrez S."/>
        </authorList>
    </citation>
    <scope>NUCLEOTIDE SEQUENCE [LARGE SCALE GENOMIC DNA]</scope>
    <source>
        <strain evidence="2 3">IBT 40837</strain>
    </source>
</reference>
<dbReference type="EMBL" id="PXOA01000929">
    <property type="protein sequence ID" value="RFU72201.1"/>
    <property type="molecule type" value="Genomic_DNA"/>
</dbReference>
<evidence type="ECO:0000256" key="1">
    <source>
        <dbReference type="SAM" id="MobiDB-lite"/>
    </source>
</evidence>
<dbReference type="STRING" id="490622.A0A395N8J5"/>
<name>A0A395N8J5_TRIAR</name>
<accession>A0A395N8J5</accession>
<feature type="compositionally biased region" description="Polar residues" evidence="1">
    <location>
        <begin position="407"/>
        <end position="432"/>
    </location>
</feature>